<evidence type="ECO:0000256" key="1">
    <source>
        <dbReference type="ARBA" id="ARBA00022452"/>
    </source>
</evidence>
<evidence type="ECO:0000259" key="6">
    <source>
        <dbReference type="Pfam" id="PF08479"/>
    </source>
</evidence>
<organism evidence="7 8">
    <name type="scientific">Selenomonas ruminantium</name>
    <dbReference type="NCBI Taxonomy" id="971"/>
    <lineage>
        <taxon>Bacteria</taxon>
        <taxon>Bacillati</taxon>
        <taxon>Bacillota</taxon>
        <taxon>Negativicutes</taxon>
        <taxon>Selenomonadales</taxon>
        <taxon>Selenomonadaceae</taxon>
        <taxon>Selenomonas</taxon>
    </lineage>
</organism>
<dbReference type="GO" id="GO:0046819">
    <property type="term" value="P:protein secretion by the type V secretion system"/>
    <property type="evidence" value="ECO:0007669"/>
    <property type="project" value="TreeGrafter"/>
</dbReference>
<evidence type="ECO:0000256" key="4">
    <source>
        <dbReference type="SAM" id="Coils"/>
    </source>
</evidence>
<dbReference type="GO" id="GO:0098046">
    <property type="term" value="C:type V protein secretion system complex"/>
    <property type="evidence" value="ECO:0007669"/>
    <property type="project" value="TreeGrafter"/>
</dbReference>
<dbReference type="InterPro" id="IPR005565">
    <property type="entry name" value="Hemolysn_activator_HlyB_C"/>
</dbReference>
<dbReference type="Pfam" id="PF08479">
    <property type="entry name" value="POTRA_2"/>
    <property type="match status" value="1"/>
</dbReference>
<sequence length="544" mass="61191">MSGVALAVLFLPAIGFTAPPTPDNAGLQLNRDRENLERERLRQQIIEDQERGKEDNVTDKQDKQGKLTQNENLRFLLEKITTDDSEILTAERFNALAAPYIGKEVAIDDLMALVDQINEFYSREGYITCRAYLKPQTIKSGTVHISLSEGRTGTVTLTGNKSTHAGYVYSRLHLKPGVVQNINELNKDLAFFNGTHDAQLKITLQAGAEPGTTDYAVVLKEPQRTDMTLYVNNDGQESTGRWQTGAFFRYRSLTRNQDDFTIGGMHSTGLNSLTLRYDIPTTARGPKISFDYSTNGTKTVKGPWRDRLKGHASSFGMTFTQPISVSYTNRSEASLGYRHQTSTNTFAKIFHLVDYRVDGVTAAFTQTNYSRSSVYYQRYAYTVDHWKNDVNGERRDVSLGRANAFYHHRFKGGQTFFSSFFFQWAPSKELPSSEKFNIGGAGNIRGYEENLLSGTGGFVLSTEYGVPLEKSGMWQMFGFLDGGKVYEADDYIKEAALISTGLGIRYQWRKNISASLTVGFPLRREINETTCSRSRIHFTCVGRF</sequence>
<protein>
    <submittedName>
        <fullName evidence="7">Hemolysin activation/secretion protein</fullName>
    </submittedName>
</protein>
<evidence type="ECO:0000256" key="3">
    <source>
        <dbReference type="ARBA" id="ARBA00023237"/>
    </source>
</evidence>
<gene>
    <name evidence="7" type="ORF">SAMN05216582_101190</name>
</gene>
<evidence type="ECO:0000259" key="5">
    <source>
        <dbReference type="Pfam" id="PF03865"/>
    </source>
</evidence>
<dbReference type="RefSeq" id="WP_073087945.1">
    <property type="nucleotide sequence ID" value="NZ_FRBC01000001.1"/>
</dbReference>
<dbReference type="PANTHER" id="PTHR34597">
    <property type="entry name" value="SLR1661 PROTEIN"/>
    <property type="match status" value="1"/>
</dbReference>
<keyword evidence="1" id="KW-1134">Transmembrane beta strand</keyword>
<dbReference type="GO" id="GO:0008320">
    <property type="term" value="F:protein transmembrane transporter activity"/>
    <property type="evidence" value="ECO:0007669"/>
    <property type="project" value="TreeGrafter"/>
</dbReference>
<evidence type="ECO:0000256" key="2">
    <source>
        <dbReference type="ARBA" id="ARBA00022692"/>
    </source>
</evidence>
<name>A0A1M6R776_SELRU</name>
<feature type="domain" description="Haemolysin activator HlyB C-terminal" evidence="5">
    <location>
        <begin position="212"/>
        <end position="505"/>
    </location>
</feature>
<dbReference type="EMBL" id="FRBC01000001">
    <property type="protein sequence ID" value="SHK28341.1"/>
    <property type="molecule type" value="Genomic_DNA"/>
</dbReference>
<dbReference type="AlphaFoldDB" id="A0A1M6R776"/>
<dbReference type="Proteomes" id="UP000184263">
    <property type="component" value="Unassembled WGS sequence"/>
</dbReference>
<feature type="domain" description="Polypeptide-transport-associated ShlB-type" evidence="6">
    <location>
        <begin position="75"/>
        <end position="150"/>
    </location>
</feature>
<dbReference type="InterPro" id="IPR051544">
    <property type="entry name" value="TPS_OM_transporter"/>
</dbReference>
<dbReference type="PANTHER" id="PTHR34597:SF1">
    <property type="entry name" value="HEME_HEMOPEXIN TRANSPORTER PROTEIN HUXB"/>
    <property type="match status" value="1"/>
</dbReference>
<accession>A0A1M6R776</accession>
<keyword evidence="4" id="KW-0175">Coiled coil</keyword>
<dbReference type="Gene3D" id="2.40.160.50">
    <property type="entry name" value="membrane protein fhac: a member of the omp85/tpsb transporter family"/>
    <property type="match status" value="1"/>
</dbReference>
<evidence type="ECO:0000313" key="7">
    <source>
        <dbReference type="EMBL" id="SHK28341.1"/>
    </source>
</evidence>
<keyword evidence="1" id="KW-0472">Membrane</keyword>
<proteinExistence type="predicted"/>
<reference evidence="7 8" key="1">
    <citation type="submission" date="2016-11" db="EMBL/GenBank/DDBJ databases">
        <authorList>
            <person name="Jaros S."/>
            <person name="Januszkiewicz K."/>
            <person name="Wedrychowicz H."/>
        </authorList>
    </citation>
    <scope>NUCLEOTIDE SEQUENCE [LARGE SCALE GENOMIC DNA]</scope>
    <source>
        <strain evidence="7 8">HD4</strain>
    </source>
</reference>
<dbReference type="InterPro" id="IPR013686">
    <property type="entry name" value="Polypept-transport_assoc_ShlB"/>
</dbReference>
<dbReference type="Gene3D" id="3.10.20.310">
    <property type="entry name" value="membrane protein fhac"/>
    <property type="match status" value="1"/>
</dbReference>
<dbReference type="Pfam" id="PF03865">
    <property type="entry name" value="ShlB"/>
    <property type="match status" value="1"/>
</dbReference>
<feature type="coiled-coil region" evidence="4">
    <location>
        <begin position="24"/>
        <end position="51"/>
    </location>
</feature>
<keyword evidence="3" id="KW-0998">Cell outer membrane</keyword>
<keyword evidence="2" id="KW-0812">Transmembrane</keyword>
<evidence type="ECO:0000313" key="8">
    <source>
        <dbReference type="Proteomes" id="UP000184263"/>
    </source>
</evidence>